<dbReference type="PANTHER" id="PTHR46284">
    <property type="entry name" value="PROTEIN KINESIN LIGHT CHAIN-RELATED 3"/>
    <property type="match status" value="1"/>
</dbReference>
<feature type="chain" id="PRO_5025472304" evidence="1">
    <location>
        <begin position="26"/>
        <end position="439"/>
    </location>
</feature>
<dbReference type="Gene3D" id="1.25.40.10">
    <property type="entry name" value="Tetratricopeptide repeat domain"/>
    <property type="match status" value="1"/>
</dbReference>
<dbReference type="EMBL" id="VEPZ02001721">
    <property type="protein sequence ID" value="KAE8661290.1"/>
    <property type="molecule type" value="Genomic_DNA"/>
</dbReference>
<gene>
    <name evidence="2" type="ORF">F3Y22_tig00113726pilonHSYRG00048</name>
</gene>
<keyword evidence="3" id="KW-1185">Reference proteome</keyword>
<feature type="signal peptide" evidence="1">
    <location>
        <begin position="1"/>
        <end position="25"/>
    </location>
</feature>
<name>A0A6A2WZP4_HIBSY</name>
<proteinExistence type="predicted"/>
<keyword evidence="2" id="KW-0540">Nuclease</keyword>
<evidence type="ECO:0000256" key="1">
    <source>
        <dbReference type="SAM" id="SignalP"/>
    </source>
</evidence>
<comment type="caution">
    <text evidence="2">The sequence shown here is derived from an EMBL/GenBank/DDBJ whole genome shotgun (WGS) entry which is preliminary data.</text>
</comment>
<evidence type="ECO:0000313" key="2">
    <source>
        <dbReference type="EMBL" id="KAE8661290.1"/>
    </source>
</evidence>
<dbReference type="AlphaFoldDB" id="A0A6A2WZP4"/>
<keyword evidence="2" id="KW-0269">Exonuclease</keyword>
<evidence type="ECO:0000313" key="3">
    <source>
        <dbReference type="Proteomes" id="UP000436088"/>
    </source>
</evidence>
<dbReference type="InterPro" id="IPR011990">
    <property type="entry name" value="TPR-like_helical_dom_sf"/>
</dbReference>
<organism evidence="2 3">
    <name type="scientific">Hibiscus syriacus</name>
    <name type="common">Rose of Sharon</name>
    <dbReference type="NCBI Taxonomy" id="106335"/>
    <lineage>
        <taxon>Eukaryota</taxon>
        <taxon>Viridiplantae</taxon>
        <taxon>Streptophyta</taxon>
        <taxon>Embryophyta</taxon>
        <taxon>Tracheophyta</taxon>
        <taxon>Spermatophyta</taxon>
        <taxon>Magnoliopsida</taxon>
        <taxon>eudicotyledons</taxon>
        <taxon>Gunneridae</taxon>
        <taxon>Pentapetalae</taxon>
        <taxon>rosids</taxon>
        <taxon>malvids</taxon>
        <taxon>Malvales</taxon>
        <taxon>Malvaceae</taxon>
        <taxon>Malvoideae</taxon>
        <taxon>Hibiscus</taxon>
    </lineage>
</organism>
<dbReference type="PANTHER" id="PTHR46284:SF1">
    <property type="entry name" value="PROTEIN KINESIN LIGHT CHAIN-RELATED 2"/>
    <property type="match status" value="1"/>
</dbReference>
<dbReference type="GO" id="GO:0004527">
    <property type="term" value="F:exonuclease activity"/>
    <property type="evidence" value="ECO:0007669"/>
    <property type="project" value="UniProtKB-KW"/>
</dbReference>
<reference evidence="2" key="1">
    <citation type="submission" date="2019-09" db="EMBL/GenBank/DDBJ databases">
        <title>Draft genome information of white flower Hibiscus syriacus.</title>
        <authorList>
            <person name="Kim Y.-M."/>
        </authorList>
    </citation>
    <scope>NUCLEOTIDE SEQUENCE [LARGE SCALE GENOMIC DNA]</scope>
    <source>
        <strain evidence="2">YM2019G1</strain>
    </source>
</reference>
<dbReference type="Proteomes" id="UP000436088">
    <property type="component" value="Unassembled WGS sequence"/>
</dbReference>
<keyword evidence="2" id="KW-0378">Hydrolase</keyword>
<sequence>MCDDKPSMELVMSLHVLAALYCCLGQSNEVVPVLDRSIEIPVIEDGQTHALAKFAGCMQLDDTYAMLVQIENSILCYTAGRMVLQAPASFEEAADRRLMGLISDAKEDYGSALEHYVLASLAMAANGCELDLASIYCSIGDAYLSLAQALKLLKKALSIFSEAPRKQTTIACIEAQMGVMYYMMGSYADSYNTFKSAISKFRVSGEKKSALFGIALNQMGLACIQQYSINEAAGLFEEARSILEKEYGPYHPETLGVYSNMAGTYDAMAIEILDYVVDMREEKVDEKRRLSELLKEAGKVRSRKSRALVTLLDTSTQIIKDDGIKAFWLYEILLDVNFYHIKVRDPPVISTTATCIQSYASMVVLLRFSLNVNIVSHHLIAGSSLIWEIKLTKDKLNFKPSRWKWVALVNQGSMVKVKELTNQPQLNGIYEPSFTFPSL</sequence>
<dbReference type="SUPFAM" id="SSF48452">
    <property type="entry name" value="TPR-like"/>
    <property type="match status" value="1"/>
</dbReference>
<keyword evidence="1" id="KW-0732">Signal</keyword>
<protein>
    <submittedName>
        <fullName evidence="2">RNA exonuclease</fullName>
    </submittedName>
</protein>
<accession>A0A6A2WZP4</accession>